<protein>
    <recommendedName>
        <fullName evidence="2">Helix-turn-helix domain-containing protein</fullName>
    </recommendedName>
</protein>
<feature type="region of interest" description="Disordered" evidence="1">
    <location>
        <begin position="1"/>
        <end position="51"/>
    </location>
</feature>
<sequence>MGSLVSKPSQTTAKIGRKFPIREYGDRGPPKLHRVGQEGSNPRSTKCDVISKDGKDSDIISAGFSQRLHKMGVARPNPTISPSSRAPTEVRHTWKGIERKSLPRPTNNWTLTVMETRESLQQLMNKEITSPGQGARRKRRFVDMRTLIDVIKMRNNGVPSEDIEEKFGLQPGITRKIGQVRIPKRSSRNHGIVKYKTPNDRYFSGWGTPTATQRLVDNICLLATASAGFNRRMLLLHLLTPHVFLFYRRITDLARKSGMITLVAKQDDDFNCNSWGLNIVWIQCTVPHARHIT</sequence>
<feature type="compositionally biased region" description="Polar residues" evidence="1">
    <location>
        <begin position="1"/>
        <end position="13"/>
    </location>
</feature>
<dbReference type="AlphaFoldDB" id="A0A8E5HXX6"/>
<dbReference type="Pfam" id="PF22943">
    <property type="entry name" value="HTH_68"/>
    <property type="match status" value="1"/>
</dbReference>
<evidence type="ECO:0000256" key="1">
    <source>
        <dbReference type="SAM" id="MobiDB-lite"/>
    </source>
</evidence>
<dbReference type="RefSeq" id="XP_043001348.1">
    <property type="nucleotide sequence ID" value="XM_043145413.1"/>
</dbReference>
<dbReference type="Proteomes" id="UP000027002">
    <property type="component" value="Chromosome 7"/>
</dbReference>
<name>A0A8E5HXX6_USTVR</name>
<evidence type="ECO:0000259" key="2">
    <source>
        <dbReference type="Pfam" id="PF22943"/>
    </source>
</evidence>
<reference evidence="3" key="1">
    <citation type="submission" date="2020-03" db="EMBL/GenBank/DDBJ databases">
        <title>A mixture of massive structural variations and highly conserved coding sequences in Ustilaginoidea virens genome.</title>
        <authorList>
            <person name="Zhang K."/>
            <person name="Zhao Z."/>
            <person name="Zhang Z."/>
            <person name="Li Y."/>
            <person name="Hsiang T."/>
            <person name="Sun W."/>
        </authorList>
    </citation>
    <scope>NUCLEOTIDE SEQUENCE</scope>
    <source>
        <strain evidence="3">UV-8b</strain>
    </source>
</reference>
<proteinExistence type="predicted"/>
<evidence type="ECO:0000313" key="3">
    <source>
        <dbReference type="EMBL" id="QUC23675.1"/>
    </source>
</evidence>
<dbReference type="InterPro" id="IPR054448">
    <property type="entry name" value="HTH_put_ascomycetes"/>
</dbReference>
<organism evidence="3 4">
    <name type="scientific">Ustilaginoidea virens</name>
    <name type="common">Rice false smut fungus</name>
    <name type="synonym">Villosiclava virens</name>
    <dbReference type="NCBI Taxonomy" id="1159556"/>
    <lineage>
        <taxon>Eukaryota</taxon>
        <taxon>Fungi</taxon>
        <taxon>Dikarya</taxon>
        <taxon>Ascomycota</taxon>
        <taxon>Pezizomycotina</taxon>
        <taxon>Sordariomycetes</taxon>
        <taxon>Hypocreomycetidae</taxon>
        <taxon>Hypocreales</taxon>
        <taxon>Clavicipitaceae</taxon>
        <taxon>Ustilaginoidea</taxon>
    </lineage>
</organism>
<dbReference type="GeneID" id="66068693"/>
<evidence type="ECO:0000313" key="4">
    <source>
        <dbReference type="Proteomes" id="UP000027002"/>
    </source>
</evidence>
<feature type="domain" description="Helix-turn-helix" evidence="2">
    <location>
        <begin position="141"/>
        <end position="179"/>
    </location>
</feature>
<gene>
    <name evidence="3" type="ORF">UV8b_07916</name>
</gene>
<accession>A0A8E5HXX6</accession>
<dbReference type="KEGG" id="uvi:66068693"/>
<feature type="compositionally biased region" description="Basic and acidic residues" evidence="1">
    <location>
        <begin position="20"/>
        <end position="29"/>
    </location>
</feature>
<keyword evidence="4" id="KW-1185">Reference proteome</keyword>
<dbReference type="OrthoDB" id="4085451at2759"/>
<dbReference type="EMBL" id="CP072759">
    <property type="protein sequence ID" value="QUC23675.1"/>
    <property type="molecule type" value="Genomic_DNA"/>
</dbReference>